<evidence type="ECO:0000313" key="3">
    <source>
        <dbReference type="Proteomes" id="UP000318055"/>
    </source>
</evidence>
<dbReference type="OrthoDB" id="8452501at2"/>
<dbReference type="AlphaFoldDB" id="A0A518RHP7"/>
<evidence type="ECO:0008006" key="4">
    <source>
        <dbReference type="Google" id="ProtNLM"/>
    </source>
</evidence>
<organism evidence="2 3">
    <name type="scientific">Sphingomonas suaedae</name>
    <dbReference type="NCBI Taxonomy" id="2599297"/>
    <lineage>
        <taxon>Bacteria</taxon>
        <taxon>Pseudomonadati</taxon>
        <taxon>Pseudomonadota</taxon>
        <taxon>Alphaproteobacteria</taxon>
        <taxon>Sphingomonadales</taxon>
        <taxon>Sphingomonadaceae</taxon>
        <taxon>Sphingomonas</taxon>
    </lineage>
</organism>
<proteinExistence type="predicted"/>
<dbReference type="Proteomes" id="UP000318055">
    <property type="component" value="Chromosome"/>
</dbReference>
<evidence type="ECO:0000313" key="2">
    <source>
        <dbReference type="EMBL" id="QDX26970.1"/>
    </source>
</evidence>
<gene>
    <name evidence="2" type="ORF">FPZ54_13800</name>
</gene>
<feature type="transmembrane region" description="Helical" evidence="1">
    <location>
        <begin position="53"/>
        <end position="74"/>
    </location>
</feature>
<keyword evidence="1" id="KW-0812">Transmembrane</keyword>
<evidence type="ECO:0000256" key="1">
    <source>
        <dbReference type="SAM" id="Phobius"/>
    </source>
</evidence>
<dbReference type="KEGG" id="ssua:FPZ54_13800"/>
<keyword evidence="1" id="KW-1133">Transmembrane helix</keyword>
<feature type="transmembrane region" description="Helical" evidence="1">
    <location>
        <begin position="79"/>
        <end position="98"/>
    </location>
</feature>
<reference evidence="2 3" key="1">
    <citation type="submission" date="2019-07" db="EMBL/GenBank/DDBJ databases">
        <title>Sphingomonas alkalisoli sp. nov., isolated from rhizosphere soil of Suaedae salsa.</title>
        <authorList>
            <person name="Zhang H."/>
            <person name="Xu L."/>
            <person name="Zhang J.-X."/>
            <person name="Sun J.-Q."/>
        </authorList>
    </citation>
    <scope>NUCLEOTIDE SEQUENCE [LARGE SCALE GENOMIC DNA]</scope>
    <source>
        <strain evidence="2 3">XS-10</strain>
    </source>
</reference>
<dbReference type="EMBL" id="CP042239">
    <property type="protein sequence ID" value="QDX26970.1"/>
    <property type="molecule type" value="Genomic_DNA"/>
</dbReference>
<dbReference type="RefSeq" id="WP_145848101.1">
    <property type="nucleotide sequence ID" value="NZ_CP042239.1"/>
</dbReference>
<protein>
    <recommendedName>
        <fullName evidence="4">DoxX family membrane protein</fullName>
    </recommendedName>
</protein>
<accession>A0A518RHP7</accession>
<feature type="transmembrane region" description="Helical" evidence="1">
    <location>
        <begin position="113"/>
        <end position="131"/>
    </location>
</feature>
<name>A0A518RHP7_9SPHN</name>
<sequence length="150" mass="16114">MNDSGALKAGSLLALRSGTGSLLVLWGALRLVAPATGPGLADKYYSGILNIQTFQVAFGAAEVLLGLLVVLGLFRRITYLLQALILVPGALIIWRYLLDPMGLWLMSREDSQILFFPSIAVAAAAIVLIAFREDDRWSLDRGIGRSGAAR</sequence>
<keyword evidence="3" id="KW-1185">Reference proteome</keyword>
<keyword evidence="1" id="KW-0472">Membrane</keyword>
<feature type="transmembrane region" description="Helical" evidence="1">
    <location>
        <begin position="12"/>
        <end position="33"/>
    </location>
</feature>